<evidence type="ECO:0000313" key="2">
    <source>
        <dbReference type="Proteomes" id="UP000225448"/>
    </source>
</evidence>
<dbReference type="EMBL" id="MF042360">
    <property type="protein sequence ID" value="ARV76795.1"/>
    <property type="molecule type" value="Genomic_DNA"/>
</dbReference>
<sequence length="168" mass="19027">MEIKAKLSALDFYNQKSGLEDGAYEVVEHDGEINIAVLQGLKEIRWYDQGEWTEAQDELQRELMFEGNMRSMDDWDSLLDDPNDGLDDVDPSHYNDCNGCGTCHLCDDHLSIAGDYTARNYGHMNEGMGGDCSARNLDETPLKNKYPESVKTLGELLREQLNDRPTSE</sequence>
<keyword evidence="2" id="KW-1185">Reference proteome</keyword>
<reference evidence="1 2" key="1">
    <citation type="submission" date="2017-05" db="EMBL/GenBank/DDBJ databases">
        <authorList>
            <person name="Song R."/>
            <person name="Chenine A.L."/>
            <person name="Ruprecht R.M."/>
        </authorList>
    </citation>
    <scope>NUCLEOTIDE SEQUENCE [LARGE SCALE GENOMIC DNA]</scope>
</reference>
<name>A0A1Y0SWE0_9CAUD</name>
<accession>A0A1Y0SWE0</accession>
<protein>
    <submittedName>
        <fullName evidence="1">Uncharacterized protein</fullName>
    </submittedName>
</protein>
<gene>
    <name evidence="1" type="ORF">PHABIO_164</name>
</gene>
<organism evidence="1 2">
    <name type="scientific">Pseudomonas phage Phabio</name>
    <dbReference type="NCBI Taxonomy" id="2006668"/>
    <lineage>
        <taxon>Viruses</taxon>
        <taxon>Duplodnaviria</taxon>
        <taxon>Heunggongvirae</taxon>
        <taxon>Uroviricota</taxon>
        <taxon>Caudoviricetes</taxon>
        <taxon>Chimalliviridae</taxon>
        <taxon>Phabiovirus</taxon>
        <taxon>Phabiovirus phabio</taxon>
    </lineage>
</organism>
<evidence type="ECO:0000313" key="1">
    <source>
        <dbReference type="EMBL" id="ARV76795.1"/>
    </source>
</evidence>
<dbReference type="Proteomes" id="UP000225448">
    <property type="component" value="Segment"/>
</dbReference>
<proteinExistence type="predicted"/>